<dbReference type="OrthoDB" id="2745898at2759"/>
<gene>
    <name evidence="1" type="ORF">CPB83DRAFT_885742</name>
</gene>
<proteinExistence type="predicted"/>
<name>A0A9P6E9W0_9AGAR</name>
<keyword evidence="2" id="KW-1185">Reference proteome</keyword>
<dbReference type="EMBL" id="MU157887">
    <property type="protein sequence ID" value="KAF9525216.1"/>
    <property type="molecule type" value="Genomic_DNA"/>
</dbReference>
<comment type="caution">
    <text evidence="1">The sequence shown here is derived from an EMBL/GenBank/DDBJ whole genome shotgun (WGS) entry which is preliminary data.</text>
</comment>
<reference evidence="1" key="1">
    <citation type="submission" date="2020-11" db="EMBL/GenBank/DDBJ databases">
        <authorList>
            <consortium name="DOE Joint Genome Institute"/>
            <person name="Ahrendt S."/>
            <person name="Riley R."/>
            <person name="Andreopoulos W."/>
            <person name="Labutti K."/>
            <person name="Pangilinan J."/>
            <person name="Ruiz-Duenas F.J."/>
            <person name="Barrasa J.M."/>
            <person name="Sanchez-Garcia M."/>
            <person name="Camarero S."/>
            <person name="Miyauchi S."/>
            <person name="Serrano A."/>
            <person name="Linde D."/>
            <person name="Babiker R."/>
            <person name="Drula E."/>
            <person name="Ayuso-Fernandez I."/>
            <person name="Pacheco R."/>
            <person name="Padilla G."/>
            <person name="Ferreira P."/>
            <person name="Barriuso J."/>
            <person name="Kellner H."/>
            <person name="Castanera R."/>
            <person name="Alfaro M."/>
            <person name="Ramirez L."/>
            <person name="Pisabarro A.G."/>
            <person name="Kuo A."/>
            <person name="Tritt A."/>
            <person name="Lipzen A."/>
            <person name="He G."/>
            <person name="Yan M."/>
            <person name="Ng V."/>
            <person name="Cullen D."/>
            <person name="Martin F."/>
            <person name="Rosso M.-N."/>
            <person name="Henrissat B."/>
            <person name="Hibbett D."/>
            <person name="Martinez A.T."/>
            <person name="Grigoriev I.V."/>
        </authorList>
    </citation>
    <scope>NUCLEOTIDE SEQUENCE</scope>
    <source>
        <strain evidence="1">CBS 506.95</strain>
    </source>
</reference>
<organism evidence="1 2">
    <name type="scientific">Crepidotus variabilis</name>
    <dbReference type="NCBI Taxonomy" id="179855"/>
    <lineage>
        <taxon>Eukaryota</taxon>
        <taxon>Fungi</taxon>
        <taxon>Dikarya</taxon>
        <taxon>Basidiomycota</taxon>
        <taxon>Agaricomycotina</taxon>
        <taxon>Agaricomycetes</taxon>
        <taxon>Agaricomycetidae</taxon>
        <taxon>Agaricales</taxon>
        <taxon>Agaricineae</taxon>
        <taxon>Crepidotaceae</taxon>
        <taxon>Crepidotus</taxon>
    </lineage>
</organism>
<evidence type="ECO:0000313" key="1">
    <source>
        <dbReference type="EMBL" id="KAF9525216.1"/>
    </source>
</evidence>
<dbReference type="AlphaFoldDB" id="A0A9P6E9W0"/>
<evidence type="ECO:0000313" key="2">
    <source>
        <dbReference type="Proteomes" id="UP000807306"/>
    </source>
</evidence>
<dbReference type="SUPFAM" id="SSF52058">
    <property type="entry name" value="L domain-like"/>
    <property type="match status" value="1"/>
</dbReference>
<accession>A0A9P6E9W0</accession>
<sequence length="427" mass="47771">MDSDCLLPVFPVEIFSNVIESLHNDHALDTLKSCSVVNGWFQTLCQPLLFSTVKIGEAHARSRGVQELGFYSKPIKAQQFADTLRRSPSIGVFVRSLKYTVTPADFGIPHLNEALKQLEKIESLSVGYSYRRDLGQWNPEDYERLSMDWQTCPLLPGFLHLFNKPTLVHFRFGDIIHNFPIEHLVHCSNLKALSLDVDMTSSQVQSTLFCDPIRLEELTCSTGGRGGALQVMRTCQSNGTSVFDLTNLKLLSTPLLRDQWFDDPFIIQYAFKHAKNLEHLQLSVTSMTSCENLYGDILTPKALQAVKVLDVLLLHATISVIDPYLGLCNELKKMSGKNNVHELKIGVTLQALSGAMESAFSDLEEVVSGTGWPCLKKVRLAIQIPQRGLAESEHKALLQTLRTTRFPRLASSQTIAFECVSHIGRLL</sequence>
<protein>
    <submittedName>
        <fullName evidence="1">Uncharacterized protein</fullName>
    </submittedName>
</protein>
<dbReference type="Proteomes" id="UP000807306">
    <property type="component" value="Unassembled WGS sequence"/>
</dbReference>